<dbReference type="EMBL" id="FQXK01000015">
    <property type="protein sequence ID" value="SHI18679.1"/>
    <property type="molecule type" value="Genomic_DNA"/>
</dbReference>
<accession>A0A1M5Z3B8</accession>
<feature type="region of interest" description="Disordered" evidence="1">
    <location>
        <begin position="25"/>
        <end position="82"/>
    </location>
</feature>
<dbReference type="Proteomes" id="UP000184278">
    <property type="component" value="Unassembled WGS sequence"/>
</dbReference>
<gene>
    <name evidence="2" type="ORF">SAMN02745229_01960</name>
</gene>
<dbReference type="RefSeq" id="WP_073387361.1">
    <property type="nucleotide sequence ID" value="NZ_FQXK01000015.1"/>
</dbReference>
<organism evidence="2 3">
    <name type="scientific">Butyrivibrio fibrisolvens DSM 3071</name>
    <dbReference type="NCBI Taxonomy" id="1121131"/>
    <lineage>
        <taxon>Bacteria</taxon>
        <taxon>Bacillati</taxon>
        <taxon>Bacillota</taxon>
        <taxon>Clostridia</taxon>
        <taxon>Lachnospirales</taxon>
        <taxon>Lachnospiraceae</taxon>
        <taxon>Butyrivibrio</taxon>
    </lineage>
</organism>
<keyword evidence="3" id="KW-1185">Reference proteome</keyword>
<feature type="compositionally biased region" description="Acidic residues" evidence="1">
    <location>
        <begin position="51"/>
        <end position="82"/>
    </location>
</feature>
<dbReference type="STRING" id="1121131.SAMN02745229_01960"/>
<evidence type="ECO:0000313" key="2">
    <source>
        <dbReference type="EMBL" id="SHI18679.1"/>
    </source>
</evidence>
<dbReference type="GeneID" id="89508779"/>
<evidence type="ECO:0000256" key="1">
    <source>
        <dbReference type="SAM" id="MobiDB-lite"/>
    </source>
</evidence>
<evidence type="ECO:0000313" key="3">
    <source>
        <dbReference type="Proteomes" id="UP000184278"/>
    </source>
</evidence>
<dbReference type="PROSITE" id="PS51257">
    <property type="entry name" value="PROKAR_LIPOPROTEIN"/>
    <property type="match status" value="1"/>
</dbReference>
<proteinExistence type="predicted"/>
<dbReference type="AlphaFoldDB" id="A0A1M5Z3B8"/>
<sequence>MKKKVIALFLAATCVMGGCGNLDLGLKEESSEDNTSDVSEVSNESDTSKDDAEDEAKESDIEASNEDEEDTKAVETDDTDEAMEDSIQVDYRVIYLYEEEVDSVPVSIVKTGAFDDGDVYSYDIVYDEDVIVDYHGDLDRLHIGTFLFKEDEIYLITDTRDNHKEQDFYDYGVLVYSEEDYSDERSGYKIKLHNDGYLCRCSYYDTISESGGTGYYAEYVFDSDKVLTYYRSGYGAEAEPIEITTNTYEDIENLLSKANESELTKEDVTITYNGFDIGPDTSYQEIINALSYPENFEDTNNGFISAQEGYRWQLAYPDALDYSSDYEVRIVCVSPSMEFEGSDTYMDFIYLGIPTRRDISEYDSIYSVIDAYGAPDDIREGSWSGYTDIVYEFEGHELTFTVAEDNTIVFIKIDFAG</sequence>
<protein>
    <submittedName>
        <fullName evidence="2">Uncharacterized protein</fullName>
    </submittedName>
</protein>
<dbReference type="OrthoDB" id="2082990at2"/>
<name>A0A1M5Z3B8_BUTFI</name>
<reference evidence="3" key="1">
    <citation type="submission" date="2016-11" db="EMBL/GenBank/DDBJ databases">
        <authorList>
            <person name="Varghese N."/>
            <person name="Submissions S."/>
        </authorList>
    </citation>
    <scope>NUCLEOTIDE SEQUENCE [LARGE SCALE GENOMIC DNA]</scope>
    <source>
        <strain evidence="3">DSM 3071</strain>
    </source>
</reference>